<evidence type="ECO:0000259" key="14">
    <source>
        <dbReference type="Pfam" id="PF20260"/>
    </source>
</evidence>
<dbReference type="SUPFAM" id="SSF88697">
    <property type="entry name" value="PUA domain-like"/>
    <property type="match status" value="1"/>
</dbReference>
<dbReference type="EMBL" id="CP027569">
    <property type="protein sequence ID" value="AVO26183.1"/>
    <property type="molecule type" value="Genomic_DNA"/>
</dbReference>
<gene>
    <name evidence="15" type="ORF">C6Y28_00265</name>
</gene>
<dbReference type="InterPro" id="IPR015947">
    <property type="entry name" value="PUA-like_sf"/>
</dbReference>
<evidence type="ECO:0000256" key="4">
    <source>
        <dbReference type="ARBA" id="ARBA00013673"/>
    </source>
</evidence>
<evidence type="ECO:0000256" key="2">
    <source>
        <dbReference type="ARBA" id="ARBA00005528"/>
    </source>
</evidence>
<evidence type="ECO:0000256" key="1">
    <source>
        <dbReference type="ARBA" id="ARBA00004496"/>
    </source>
</evidence>
<evidence type="ECO:0000259" key="13">
    <source>
        <dbReference type="Pfam" id="PF04452"/>
    </source>
</evidence>
<dbReference type="InterPro" id="IPR046887">
    <property type="entry name" value="RsmE_PUA-like"/>
</dbReference>
<evidence type="ECO:0000256" key="9">
    <source>
        <dbReference type="ARBA" id="ARBA00022691"/>
    </source>
</evidence>
<dbReference type="GO" id="GO:0070475">
    <property type="term" value="P:rRNA base methylation"/>
    <property type="evidence" value="ECO:0007669"/>
    <property type="project" value="TreeGrafter"/>
</dbReference>
<keyword evidence="9 12" id="KW-0949">S-adenosyl-L-methionine</keyword>
<evidence type="ECO:0000256" key="11">
    <source>
        <dbReference type="ARBA" id="ARBA00047944"/>
    </source>
</evidence>
<keyword evidence="7 12" id="KW-0489">Methyltransferase</keyword>
<protein>
    <recommendedName>
        <fullName evidence="4 12">Ribosomal RNA small subunit methyltransferase E</fullName>
        <ecNumber evidence="3 12">2.1.1.193</ecNumber>
    </recommendedName>
</protein>
<evidence type="ECO:0000256" key="10">
    <source>
        <dbReference type="ARBA" id="ARBA00025699"/>
    </source>
</evidence>
<dbReference type="InterPro" id="IPR006700">
    <property type="entry name" value="RsmE"/>
</dbReference>
<reference evidence="15 16" key="1">
    <citation type="journal article" date="2018" name="Genome Announc.">
        <title>Complete genomes of two Megasphaera elsdenii strains, NCIMB 702410 and ATCC 25940.</title>
        <authorList>
            <person name="Hatmaker E.A."/>
            <person name="O'Dell K."/>
            <person name="Riley L.A."/>
            <person name="Klingeman D.M."/>
            <person name="Guss A.M."/>
        </authorList>
    </citation>
    <scope>NUCLEOTIDE SEQUENCE [LARGE SCALE GENOMIC DNA]</scope>
    <source>
        <strain evidence="15 16">NCIMB702410</strain>
    </source>
</reference>
<comment type="function">
    <text evidence="10 12">Specifically methylates the N3 position of the uracil ring of uridine 1498 (m3U1498) in 16S rRNA. Acts on the fully assembled 30S ribosomal subunit.</text>
</comment>
<evidence type="ECO:0000256" key="12">
    <source>
        <dbReference type="PIRNR" id="PIRNR015601"/>
    </source>
</evidence>
<keyword evidence="5 12" id="KW-0963">Cytoplasm</keyword>
<dbReference type="EC" id="2.1.1.193" evidence="3 12"/>
<dbReference type="NCBIfam" id="TIGR00046">
    <property type="entry name" value="RsmE family RNA methyltransferase"/>
    <property type="match status" value="1"/>
</dbReference>
<keyword evidence="8 12" id="KW-0808">Transferase</keyword>
<evidence type="ECO:0000256" key="7">
    <source>
        <dbReference type="ARBA" id="ARBA00022603"/>
    </source>
</evidence>
<comment type="catalytic activity">
    <reaction evidence="11 12">
        <text>uridine(1498) in 16S rRNA + S-adenosyl-L-methionine = N(3)-methyluridine(1498) in 16S rRNA + S-adenosyl-L-homocysteine + H(+)</text>
        <dbReference type="Rhea" id="RHEA:42920"/>
        <dbReference type="Rhea" id="RHEA-COMP:10283"/>
        <dbReference type="Rhea" id="RHEA-COMP:10284"/>
        <dbReference type="ChEBI" id="CHEBI:15378"/>
        <dbReference type="ChEBI" id="CHEBI:57856"/>
        <dbReference type="ChEBI" id="CHEBI:59789"/>
        <dbReference type="ChEBI" id="CHEBI:65315"/>
        <dbReference type="ChEBI" id="CHEBI:74502"/>
        <dbReference type="EC" id="2.1.1.193"/>
    </reaction>
</comment>
<evidence type="ECO:0000256" key="3">
    <source>
        <dbReference type="ARBA" id="ARBA00012328"/>
    </source>
</evidence>
<dbReference type="AlphaFoldDB" id="A0A2S0M412"/>
<dbReference type="CDD" id="cd18084">
    <property type="entry name" value="RsmE-like"/>
    <property type="match status" value="1"/>
</dbReference>
<proteinExistence type="inferred from homology"/>
<dbReference type="OrthoDB" id="9815641at2"/>
<evidence type="ECO:0000256" key="5">
    <source>
        <dbReference type="ARBA" id="ARBA00022490"/>
    </source>
</evidence>
<dbReference type="RefSeq" id="WP_027894796.1">
    <property type="nucleotide sequence ID" value="NZ_CP027569.1"/>
</dbReference>
<dbReference type="GO" id="GO:0070042">
    <property type="term" value="F:rRNA (uridine-N3-)-methyltransferase activity"/>
    <property type="evidence" value="ECO:0007669"/>
    <property type="project" value="TreeGrafter"/>
</dbReference>
<dbReference type="InterPro" id="IPR046886">
    <property type="entry name" value="RsmE_MTase_dom"/>
</dbReference>
<dbReference type="Gene3D" id="3.40.1280.10">
    <property type="match status" value="1"/>
</dbReference>
<sequence>MRKIFTDFPICGTFELSADDAHHVVVVLRHTVGDTLNVTDCTGATYECFITRMEGHSAYLTPARKLSAGPSANGKVILAAGLLKGDKFDWVVQKATELGAGRIVPVQMEHCVVKLDDKRRQARLERWQRLALEAAKQCGRDDVPEVAPVMSFTELVDAYADTRFIIPYEQETAPLSEACHDVRTGDAVIAIGPEGGYAEKEIAYATQHLAWCRTVSLGPRILRAETASLAALSIIMYERGFK</sequence>
<name>A0A2S0M412_MEGEL</name>
<keyword evidence="6 12" id="KW-0698">rRNA processing</keyword>
<dbReference type="NCBIfam" id="NF008692">
    <property type="entry name" value="PRK11713.1-5"/>
    <property type="match status" value="1"/>
</dbReference>
<dbReference type="InterPro" id="IPR029028">
    <property type="entry name" value="Alpha/beta_knot_MTases"/>
</dbReference>
<evidence type="ECO:0000313" key="15">
    <source>
        <dbReference type="EMBL" id="AVO26183.1"/>
    </source>
</evidence>
<dbReference type="Pfam" id="PF04452">
    <property type="entry name" value="Methyltrans_RNA"/>
    <property type="match status" value="1"/>
</dbReference>
<evidence type="ECO:0000313" key="16">
    <source>
        <dbReference type="Proteomes" id="UP000238358"/>
    </source>
</evidence>
<dbReference type="PANTHER" id="PTHR30027">
    <property type="entry name" value="RIBOSOMAL RNA SMALL SUBUNIT METHYLTRANSFERASE E"/>
    <property type="match status" value="1"/>
</dbReference>
<dbReference type="SUPFAM" id="SSF75217">
    <property type="entry name" value="alpha/beta knot"/>
    <property type="match status" value="1"/>
</dbReference>
<accession>A0A2S0M412</accession>
<dbReference type="GO" id="GO:0005737">
    <property type="term" value="C:cytoplasm"/>
    <property type="evidence" value="ECO:0007669"/>
    <property type="project" value="UniProtKB-SubCell"/>
</dbReference>
<dbReference type="Proteomes" id="UP000238358">
    <property type="component" value="Chromosome"/>
</dbReference>
<dbReference type="PIRSF" id="PIRSF015601">
    <property type="entry name" value="MTase_slr0722"/>
    <property type="match status" value="1"/>
</dbReference>
<comment type="similarity">
    <text evidence="2 12">Belongs to the RNA methyltransferase RsmE family.</text>
</comment>
<dbReference type="Pfam" id="PF20260">
    <property type="entry name" value="PUA_4"/>
    <property type="match status" value="1"/>
</dbReference>
<feature type="domain" description="Ribosomal RNA small subunit methyltransferase E methyltransferase" evidence="13">
    <location>
        <begin position="75"/>
        <end position="236"/>
    </location>
</feature>
<comment type="subcellular location">
    <subcellularLocation>
        <location evidence="1 12">Cytoplasm</location>
    </subcellularLocation>
</comment>
<evidence type="ECO:0000256" key="6">
    <source>
        <dbReference type="ARBA" id="ARBA00022552"/>
    </source>
</evidence>
<dbReference type="InterPro" id="IPR029026">
    <property type="entry name" value="tRNA_m1G_MTases_N"/>
</dbReference>
<evidence type="ECO:0000256" key="8">
    <source>
        <dbReference type="ARBA" id="ARBA00022679"/>
    </source>
</evidence>
<feature type="domain" description="Ribosomal RNA small subunit methyltransferase E PUA-like" evidence="14">
    <location>
        <begin position="16"/>
        <end position="61"/>
    </location>
</feature>
<dbReference type="PANTHER" id="PTHR30027:SF3">
    <property type="entry name" value="16S RRNA (URACIL(1498)-N(3))-METHYLTRANSFERASE"/>
    <property type="match status" value="1"/>
</dbReference>
<organism evidence="15 16">
    <name type="scientific">Megasphaera elsdenii</name>
    <dbReference type="NCBI Taxonomy" id="907"/>
    <lineage>
        <taxon>Bacteria</taxon>
        <taxon>Bacillati</taxon>
        <taxon>Bacillota</taxon>
        <taxon>Negativicutes</taxon>
        <taxon>Veillonellales</taxon>
        <taxon>Veillonellaceae</taxon>
        <taxon>Megasphaera</taxon>
    </lineage>
</organism>